<gene>
    <name evidence="1" type="ORF">A966_01256</name>
</gene>
<evidence type="ECO:0000313" key="2">
    <source>
        <dbReference type="Proteomes" id="UP000011663"/>
    </source>
</evidence>
<reference evidence="1 2" key="1">
    <citation type="submission" date="2012-07" db="EMBL/GenBank/DDBJ databases">
        <title>Genome sequence of Brachyspira sp. 30446, isolated from a pig with mucohaemorrhagic colitis.</title>
        <authorList>
            <person name="Rubin J.E."/>
            <person name="Fernando C."/>
            <person name="Harding J.C.S."/>
            <person name="Hill J.E."/>
        </authorList>
    </citation>
    <scope>NUCLEOTIDE SEQUENCE [LARGE SCALE GENOMIC DNA]</scope>
    <source>
        <strain evidence="1 2">30446</strain>
    </source>
</reference>
<dbReference type="EMBL" id="ALNZ01000007">
    <property type="protein sequence ID" value="EKV58134.1"/>
    <property type="molecule type" value="Genomic_DNA"/>
</dbReference>
<organism evidence="1 2">
    <name type="scientific">Brachyspira hampsonii 30446</name>
    <dbReference type="NCBI Taxonomy" id="1289135"/>
    <lineage>
        <taxon>Bacteria</taxon>
        <taxon>Pseudomonadati</taxon>
        <taxon>Spirochaetota</taxon>
        <taxon>Spirochaetia</taxon>
        <taxon>Brachyspirales</taxon>
        <taxon>Brachyspiraceae</taxon>
        <taxon>Brachyspira</taxon>
    </lineage>
</organism>
<protein>
    <submittedName>
        <fullName evidence="1">Hvp 28 VSH-1 tail protein</fullName>
    </submittedName>
</protein>
<dbReference type="GeneID" id="66486725"/>
<dbReference type="RefSeq" id="WP_008721505.1">
    <property type="nucleotide sequence ID" value="NZ_JH994110.1"/>
</dbReference>
<proteinExistence type="predicted"/>
<sequence length="208" mass="24290">MKIVVYNNNKIKKIISVKENAEKTINLLKKQGLINTDDNYKIFENIKDMSVKDIRAISDDGTVMSLEEQIKNKILVLDKDEEIRNGVKYKLNKNYEEDFIKLVELGLEKIDDRQKIVTNEDGSKYITSKTYEELFKENLITAEEYNNYIIQQRQGQYQSNLDGVRAELVDSVLNNLSSQGLLTEEQKIQLESLQTKREEIKTEYPKQN</sequence>
<dbReference type="Proteomes" id="UP000011663">
    <property type="component" value="Unassembled WGS sequence"/>
</dbReference>
<accession>A0A2U4FEX9</accession>
<evidence type="ECO:0000313" key="1">
    <source>
        <dbReference type="EMBL" id="EKV58134.1"/>
    </source>
</evidence>
<dbReference type="OrthoDB" id="307908at2"/>
<comment type="caution">
    <text evidence="1">The sequence shown here is derived from an EMBL/GenBank/DDBJ whole genome shotgun (WGS) entry which is preliminary data.</text>
</comment>
<dbReference type="AlphaFoldDB" id="A0A2U4FEX9"/>
<name>A0A2U4FEX9_9SPIR</name>
<dbReference type="STRING" id="1289135.A966_01256"/>